<evidence type="ECO:0000259" key="9">
    <source>
        <dbReference type="Pfam" id="PF02224"/>
    </source>
</evidence>
<proteinExistence type="predicted"/>
<name>A0A8H3XJV4_GIGMA</name>
<dbReference type="OrthoDB" id="10263145at2759"/>
<dbReference type="InterPro" id="IPR011994">
    <property type="entry name" value="Cytidylate_kinase_dom"/>
</dbReference>
<keyword evidence="4 10" id="KW-0418">Kinase</keyword>
<evidence type="ECO:0000256" key="8">
    <source>
        <dbReference type="SAM" id="Phobius"/>
    </source>
</evidence>
<dbReference type="SUPFAM" id="SSF52540">
    <property type="entry name" value="P-loop containing nucleoside triphosphate hydrolases"/>
    <property type="match status" value="1"/>
</dbReference>
<gene>
    <name evidence="10" type="ORF">F8M41_025606</name>
</gene>
<feature type="transmembrane region" description="Helical" evidence="8">
    <location>
        <begin position="428"/>
        <end position="447"/>
    </location>
</feature>
<evidence type="ECO:0000256" key="5">
    <source>
        <dbReference type="ARBA" id="ARBA00022840"/>
    </source>
</evidence>
<dbReference type="GO" id="GO:0006139">
    <property type="term" value="P:nucleobase-containing compound metabolic process"/>
    <property type="evidence" value="ECO:0007669"/>
    <property type="project" value="InterPro"/>
</dbReference>
<protein>
    <recommendedName>
        <fullName evidence="1">(d)CMP kinase</fullName>
        <ecNumber evidence="1">2.7.4.25</ecNumber>
    </recommendedName>
</protein>
<organism evidence="10 11">
    <name type="scientific">Gigaspora margarita</name>
    <dbReference type="NCBI Taxonomy" id="4874"/>
    <lineage>
        <taxon>Eukaryota</taxon>
        <taxon>Fungi</taxon>
        <taxon>Fungi incertae sedis</taxon>
        <taxon>Mucoromycota</taxon>
        <taxon>Glomeromycotina</taxon>
        <taxon>Glomeromycetes</taxon>
        <taxon>Diversisporales</taxon>
        <taxon>Gigasporaceae</taxon>
        <taxon>Gigaspora</taxon>
    </lineage>
</organism>
<comment type="catalytic activity">
    <reaction evidence="6">
        <text>dCMP + ATP = dCDP + ADP</text>
        <dbReference type="Rhea" id="RHEA:25094"/>
        <dbReference type="ChEBI" id="CHEBI:30616"/>
        <dbReference type="ChEBI" id="CHEBI:57566"/>
        <dbReference type="ChEBI" id="CHEBI:58593"/>
        <dbReference type="ChEBI" id="CHEBI:456216"/>
        <dbReference type="EC" id="2.7.4.25"/>
    </reaction>
</comment>
<keyword evidence="3" id="KW-0547">Nucleotide-binding</keyword>
<evidence type="ECO:0000256" key="3">
    <source>
        <dbReference type="ARBA" id="ARBA00022741"/>
    </source>
</evidence>
<keyword evidence="8" id="KW-0472">Membrane</keyword>
<keyword evidence="8" id="KW-1133">Transmembrane helix</keyword>
<evidence type="ECO:0000313" key="10">
    <source>
        <dbReference type="EMBL" id="KAF0469257.1"/>
    </source>
</evidence>
<dbReference type="Gene3D" id="3.40.50.300">
    <property type="entry name" value="P-loop containing nucleotide triphosphate hydrolases"/>
    <property type="match status" value="1"/>
</dbReference>
<keyword evidence="11" id="KW-1185">Reference proteome</keyword>
<keyword evidence="8" id="KW-0812">Transmembrane</keyword>
<dbReference type="GO" id="GO:0005524">
    <property type="term" value="F:ATP binding"/>
    <property type="evidence" value="ECO:0007669"/>
    <property type="project" value="UniProtKB-KW"/>
</dbReference>
<dbReference type="Pfam" id="PF02224">
    <property type="entry name" value="Cytidylate_kin"/>
    <property type="match status" value="1"/>
</dbReference>
<evidence type="ECO:0000256" key="2">
    <source>
        <dbReference type="ARBA" id="ARBA00022679"/>
    </source>
</evidence>
<dbReference type="EMBL" id="WTPW01000923">
    <property type="protein sequence ID" value="KAF0469257.1"/>
    <property type="molecule type" value="Genomic_DNA"/>
</dbReference>
<dbReference type="Proteomes" id="UP000439903">
    <property type="component" value="Unassembled WGS sequence"/>
</dbReference>
<comment type="catalytic activity">
    <reaction evidence="7">
        <text>CMP + ATP = CDP + ADP</text>
        <dbReference type="Rhea" id="RHEA:11600"/>
        <dbReference type="ChEBI" id="CHEBI:30616"/>
        <dbReference type="ChEBI" id="CHEBI:58069"/>
        <dbReference type="ChEBI" id="CHEBI:60377"/>
        <dbReference type="ChEBI" id="CHEBI:456216"/>
        <dbReference type="EC" id="2.7.4.25"/>
    </reaction>
</comment>
<accession>A0A8H3XJV4</accession>
<keyword evidence="5" id="KW-0067">ATP-binding</keyword>
<evidence type="ECO:0000313" key="11">
    <source>
        <dbReference type="Proteomes" id="UP000439903"/>
    </source>
</evidence>
<dbReference type="EC" id="2.7.4.25" evidence="1"/>
<dbReference type="InterPro" id="IPR027417">
    <property type="entry name" value="P-loop_NTPase"/>
</dbReference>
<reference evidence="10 11" key="1">
    <citation type="journal article" date="2019" name="Environ. Microbiol.">
        <title>At the nexus of three kingdoms: the genome of the mycorrhizal fungus Gigaspora margarita provides insights into plant, endobacterial and fungal interactions.</title>
        <authorList>
            <person name="Venice F."/>
            <person name="Ghignone S."/>
            <person name="Salvioli di Fossalunga A."/>
            <person name="Amselem J."/>
            <person name="Novero M."/>
            <person name="Xianan X."/>
            <person name="Sedzielewska Toro K."/>
            <person name="Morin E."/>
            <person name="Lipzen A."/>
            <person name="Grigoriev I.V."/>
            <person name="Henrissat B."/>
            <person name="Martin F.M."/>
            <person name="Bonfante P."/>
        </authorList>
    </citation>
    <scope>NUCLEOTIDE SEQUENCE [LARGE SCALE GENOMIC DNA]</scope>
    <source>
        <strain evidence="10 11">BEG34</strain>
    </source>
</reference>
<evidence type="ECO:0000256" key="4">
    <source>
        <dbReference type="ARBA" id="ARBA00022777"/>
    </source>
</evidence>
<evidence type="ECO:0000256" key="7">
    <source>
        <dbReference type="ARBA" id="ARBA00048478"/>
    </source>
</evidence>
<dbReference type="GO" id="GO:0036431">
    <property type="term" value="F:dCMP kinase activity"/>
    <property type="evidence" value="ECO:0007669"/>
    <property type="project" value="InterPro"/>
</dbReference>
<keyword evidence="2" id="KW-0808">Transferase</keyword>
<evidence type="ECO:0000256" key="1">
    <source>
        <dbReference type="ARBA" id="ARBA00012906"/>
    </source>
</evidence>
<comment type="caution">
    <text evidence="10">The sequence shown here is derived from an EMBL/GenBank/DDBJ whole genome shotgun (WGS) entry which is preliminary data.</text>
</comment>
<sequence>MDQKEIINQLFRLFLQFLITINSDQNQNYDYPIQYNHIIYESDNDDDSDYISADEEPTNNHILITKFLCDNNIDPQQFYLKFNEIDSINMVHEYEYPLNGGHCWNCNESFHHRYCAACKRTLINCDCEFICGITSPTGQKNKKNKYNQFKKCKWYTSDSDNLDHDCTGMISKDGKIVLFKDEKNFQSYSINNVTRIKNCSNCNRKDYFAYQCFNIALDGLSGAGKSSIGYQVAKQLKFTFIDSGLFYRYIADRFYLDDTIQFNEICLFKNEMISSPSYYLQEIELHLQEKTSQEKLQIGQKASEIFKIPEIRNIINEIIQTITKNGGYVVVGHDATTNILPNARVKLVLEADFETRVYRRTKQLNVEEFEAIGKVFSDLLKRDMDSFDLVLEARKVATIIDTTDLSIEQVVARILSRVLWVKFSNYDMLHLIIFILFVFVYTLRAYFSEKIESN</sequence>
<feature type="domain" description="Cytidylate kinase" evidence="9">
    <location>
        <begin position="215"/>
        <end position="417"/>
    </location>
</feature>
<evidence type="ECO:0000256" key="6">
    <source>
        <dbReference type="ARBA" id="ARBA00047615"/>
    </source>
</evidence>
<dbReference type="AlphaFoldDB" id="A0A8H3XJV4"/>